<dbReference type="PANTHER" id="PTHR39465">
    <property type="entry name" value="DNA LIGASE D, 3'-PHOSPHOESTERASE DOMAIN"/>
    <property type="match status" value="1"/>
</dbReference>
<evidence type="ECO:0000256" key="1">
    <source>
        <dbReference type="SAM" id="MobiDB-lite"/>
    </source>
</evidence>
<comment type="caution">
    <text evidence="3">The sequence shown here is derived from an EMBL/GenBank/DDBJ whole genome shotgun (WGS) entry which is preliminary data.</text>
</comment>
<evidence type="ECO:0000313" key="4">
    <source>
        <dbReference type="Proteomes" id="UP000267654"/>
    </source>
</evidence>
<dbReference type="AlphaFoldDB" id="A0A662DI86"/>
<proteinExistence type="predicted"/>
<dbReference type="Proteomes" id="UP000267654">
    <property type="component" value="Unassembled WGS sequence"/>
</dbReference>
<dbReference type="PANTHER" id="PTHR39465:SF1">
    <property type="entry name" value="DNA LIGASE D 3'-PHOSPHOESTERASE DOMAIN-CONTAINING PROTEIN"/>
    <property type="match status" value="1"/>
</dbReference>
<organism evidence="3 4">
    <name type="scientific">Aerophobetes bacterium</name>
    <dbReference type="NCBI Taxonomy" id="2030807"/>
    <lineage>
        <taxon>Bacteria</taxon>
        <taxon>Candidatus Aerophobota</taxon>
    </lineage>
</organism>
<dbReference type="NCBIfam" id="TIGR02777">
    <property type="entry name" value="LigD_PE_dom"/>
    <property type="match status" value="1"/>
</dbReference>
<feature type="domain" description="DNA ligase D 3'-phosphoesterase" evidence="2">
    <location>
        <begin position="33"/>
        <end position="139"/>
    </location>
</feature>
<evidence type="ECO:0000259" key="2">
    <source>
        <dbReference type="Pfam" id="PF13298"/>
    </source>
</evidence>
<gene>
    <name evidence="3" type="ORF">DRI96_02395</name>
</gene>
<dbReference type="Pfam" id="PF13298">
    <property type="entry name" value="LigD_N"/>
    <property type="match status" value="1"/>
</dbReference>
<reference evidence="3 4" key="1">
    <citation type="submission" date="2018-06" db="EMBL/GenBank/DDBJ databases">
        <title>Extensive metabolic versatility and redundancy in microbially diverse, dynamic hydrothermal sediments.</title>
        <authorList>
            <person name="Dombrowski N."/>
            <person name="Teske A."/>
            <person name="Baker B.J."/>
        </authorList>
    </citation>
    <scope>NUCLEOTIDE SEQUENCE [LARGE SCALE GENOMIC DNA]</scope>
    <source>
        <strain evidence="3">B19_G9</strain>
    </source>
</reference>
<feature type="compositionally biased region" description="Basic and acidic residues" evidence="1">
    <location>
        <begin position="16"/>
        <end position="25"/>
    </location>
</feature>
<dbReference type="InterPro" id="IPR014144">
    <property type="entry name" value="LigD_PE_domain"/>
</dbReference>
<accession>A0A662DI86</accession>
<sequence length="187" mass="21369">MGLEEYQKKRNFSKTPEPKGTEKLEPGNSFVVQKHKAKRLHYDFRLEIDGVLKSWAIPKGPSLDPAERRLAVQVEDHPVEYKNFEGVIPPGEYGAGTVMIWDFGTYEPLGEKNLSDGLKKGEIRFWLNGKKLKGGFTLVLTRYRGNRKNWLLIKEKDEYARKGSNITEEQPNSAYSGKSIEEIAILK</sequence>
<name>A0A662DI86_UNCAE</name>
<dbReference type="EMBL" id="QMQB01000067">
    <property type="protein sequence ID" value="RLE13839.1"/>
    <property type="molecule type" value="Genomic_DNA"/>
</dbReference>
<protein>
    <recommendedName>
        <fullName evidence="2">DNA ligase D 3'-phosphoesterase domain-containing protein</fullName>
    </recommendedName>
</protein>
<evidence type="ECO:0000313" key="3">
    <source>
        <dbReference type="EMBL" id="RLE13839.1"/>
    </source>
</evidence>
<feature type="region of interest" description="Disordered" evidence="1">
    <location>
        <begin position="1"/>
        <end position="26"/>
    </location>
</feature>